<dbReference type="Pfam" id="PF00754">
    <property type="entry name" value="F5_F8_type_C"/>
    <property type="match status" value="3"/>
</dbReference>
<dbReference type="CDD" id="cd00551">
    <property type="entry name" value="AmyAc_family"/>
    <property type="match status" value="1"/>
</dbReference>
<accession>A0ABV7YPE3</accession>
<keyword evidence="2" id="KW-0732">Signal</keyword>
<keyword evidence="5" id="KW-1185">Reference proteome</keyword>
<dbReference type="InterPro" id="IPR045857">
    <property type="entry name" value="O16G_dom_2"/>
</dbReference>
<dbReference type="Gene3D" id="2.60.120.260">
    <property type="entry name" value="Galactose-binding domain-like"/>
    <property type="match status" value="3"/>
</dbReference>
<dbReference type="PANTHER" id="PTHR10357:SF179">
    <property type="entry name" value="NEUTRAL AND BASIC AMINO ACID TRANSPORT PROTEIN RBAT"/>
    <property type="match status" value="1"/>
</dbReference>
<dbReference type="SUPFAM" id="SSF51011">
    <property type="entry name" value="Glycosyl hydrolase domain"/>
    <property type="match status" value="1"/>
</dbReference>
<dbReference type="PANTHER" id="PTHR10357">
    <property type="entry name" value="ALPHA-AMYLASE FAMILY MEMBER"/>
    <property type="match status" value="1"/>
</dbReference>
<comment type="similarity">
    <text evidence="1">Belongs to the glycosyl hydrolase 13 family.</text>
</comment>
<feature type="domain" description="F5/8 type C" evidence="3">
    <location>
        <begin position="294"/>
        <end position="436"/>
    </location>
</feature>
<dbReference type="InterPro" id="IPR008979">
    <property type="entry name" value="Galactose-bd-like_sf"/>
</dbReference>
<feature type="chain" id="PRO_5045848891" evidence="2">
    <location>
        <begin position="25"/>
        <end position="911"/>
    </location>
</feature>
<dbReference type="Pfam" id="PF16657">
    <property type="entry name" value="Malt_amylase_C"/>
    <property type="match status" value="1"/>
</dbReference>
<proteinExistence type="inferred from homology"/>
<comment type="caution">
    <text evidence="4">The sequence shown here is derived from an EMBL/GenBank/DDBJ whole genome shotgun (WGS) entry which is preliminary data.</text>
</comment>
<dbReference type="PROSITE" id="PS50022">
    <property type="entry name" value="FA58C_3"/>
    <property type="match status" value="3"/>
</dbReference>
<feature type="domain" description="F5/8 type C" evidence="3">
    <location>
        <begin position="28"/>
        <end position="164"/>
    </location>
</feature>
<evidence type="ECO:0000256" key="1">
    <source>
        <dbReference type="ARBA" id="ARBA00008061"/>
    </source>
</evidence>
<dbReference type="Pfam" id="PF00128">
    <property type="entry name" value="Alpha-amylase"/>
    <property type="match status" value="1"/>
</dbReference>
<dbReference type="InterPro" id="IPR006047">
    <property type="entry name" value="GH13_cat_dom"/>
</dbReference>
<dbReference type="InterPro" id="IPR013780">
    <property type="entry name" value="Glyco_hydro_b"/>
</dbReference>
<dbReference type="SUPFAM" id="SSF49785">
    <property type="entry name" value="Galactose-binding domain-like"/>
    <property type="match status" value="3"/>
</dbReference>
<name>A0ABV7YPE3_9ACTN</name>
<feature type="domain" description="F5/8 type C" evidence="3">
    <location>
        <begin position="193"/>
        <end position="260"/>
    </location>
</feature>
<gene>
    <name evidence="4" type="ORF">ACFOUW_34390</name>
</gene>
<dbReference type="InterPro" id="IPR032091">
    <property type="entry name" value="Malt_amylase-like_C"/>
</dbReference>
<dbReference type="Gene3D" id="3.20.20.80">
    <property type="entry name" value="Glycosidases"/>
    <property type="match status" value="1"/>
</dbReference>
<dbReference type="SMART" id="SM00642">
    <property type="entry name" value="Aamy"/>
    <property type="match status" value="1"/>
</dbReference>
<dbReference type="Proteomes" id="UP001595699">
    <property type="component" value="Unassembled WGS sequence"/>
</dbReference>
<sequence>MHGRARTLLAILVSALLMTSLVTADSWAEEPTAKGVTEPVLTGTARASSSADAAHGPAAAIDGSLATSWRAARKNDQWLVLDLGRPHVLSGLRQTFEKHDTWSFKVSGSLDRTTWATLADWSYGIAGKTFATSVSGAFRYVRLDVQGAARGSMPSSTEFLVEGSATEVEITNPGTPVETSSAGGGYAGRFAVDRDTSSFWGAGAGSLPQWLTVDLGKARTLSSVEQNFKDYGTWKYTIAGSNDNKAFTTIVDHETTPIRGQSIRDQVQGTYRYVRLTILSTEHGYWAGSTGFKVFAPLKNELQKVVKRDLAEGTTATSSSLSVGFEPWNAVDSQPSTAWIAADNSTPQWLQVDLGNLSTVTGIEQTFLNQDTWFFSIDGSADGRTWKRLLDERDGATGRTFTANVKGSYRYVRMIVPKRSANGRWANSQQLRILGNGSPERNRRWVERSRPFQRFYAKHYVNKFKDITADLDDLRDQGYGGIEIAAPYKGPRTPWAGLGATDNYAVDPSLGTMADFVRMVDRAHELGMKVVMFGNPGYASPEAPFWIKAQKEPNSVERKWFDIQPAYGPEACKAEDRRYWSELAKGCYFSFWTDPFNPENHMPAYNFGNQEWRDETAKILRFWMDKGIDGFGADAPRAYLNISTEISKKYLTGVLDNYDSWTFPEGLQPDWGGGRPGDLLNGVPELRYNTIHDLFVSWWACTTQCSRIIPAIESGNPSALENTFKESRDTINQQGGITMAMPSWDSDVNGDGTIVPERLKPATVRLLEMATILSAGNQFYMNNGNHLYLADERTIPTWTEDQQAMVYKLLRAQGATSAFQPRGLRYRVQTNDDNKYYAFVRTDKAGGAKALVVLNFQNTEQTVDVDVVNTGIDADQTPLDLLAGQPSNAKIVNGKTRITLPARGFALLSVQ</sequence>
<dbReference type="InterPro" id="IPR000421">
    <property type="entry name" value="FA58C"/>
</dbReference>
<evidence type="ECO:0000256" key="2">
    <source>
        <dbReference type="SAM" id="SignalP"/>
    </source>
</evidence>
<organism evidence="4 5">
    <name type="scientific">Tenggerimyces flavus</name>
    <dbReference type="NCBI Taxonomy" id="1708749"/>
    <lineage>
        <taxon>Bacteria</taxon>
        <taxon>Bacillati</taxon>
        <taxon>Actinomycetota</taxon>
        <taxon>Actinomycetes</taxon>
        <taxon>Propionibacteriales</taxon>
        <taxon>Nocardioidaceae</taxon>
        <taxon>Tenggerimyces</taxon>
    </lineage>
</organism>
<dbReference type="Gene3D" id="2.60.40.1180">
    <property type="entry name" value="Golgi alpha-mannosidase II"/>
    <property type="match status" value="1"/>
</dbReference>
<evidence type="ECO:0000313" key="5">
    <source>
        <dbReference type="Proteomes" id="UP001595699"/>
    </source>
</evidence>
<dbReference type="Gene3D" id="3.90.400.10">
    <property type="entry name" value="Oligo-1,6-glucosidase, Domain 2"/>
    <property type="match status" value="1"/>
</dbReference>
<protein>
    <submittedName>
        <fullName evidence="4">Discoidin domain-containing protein</fullName>
    </submittedName>
</protein>
<dbReference type="EMBL" id="JBHRZH010000044">
    <property type="protein sequence ID" value="MFC3765968.1"/>
    <property type="molecule type" value="Genomic_DNA"/>
</dbReference>
<feature type="signal peptide" evidence="2">
    <location>
        <begin position="1"/>
        <end position="24"/>
    </location>
</feature>
<dbReference type="SUPFAM" id="SSF51445">
    <property type="entry name" value="(Trans)glycosidases"/>
    <property type="match status" value="1"/>
</dbReference>
<dbReference type="InterPro" id="IPR017853">
    <property type="entry name" value="GH"/>
</dbReference>
<evidence type="ECO:0000259" key="3">
    <source>
        <dbReference type="PROSITE" id="PS50022"/>
    </source>
</evidence>
<evidence type="ECO:0000313" key="4">
    <source>
        <dbReference type="EMBL" id="MFC3765968.1"/>
    </source>
</evidence>
<reference evidence="5" key="1">
    <citation type="journal article" date="2019" name="Int. J. Syst. Evol. Microbiol.">
        <title>The Global Catalogue of Microorganisms (GCM) 10K type strain sequencing project: providing services to taxonomists for standard genome sequencing and annotation.</title>
        <authorList>
            <consortium name="The Broad Institute Genomics Platform"/>
            <consortium name="The Broad Institute Genome Sequencing Center for Infectious Disease"/>
            <person name="Wu L."/>
            <person name="Ma J."/>
        </authorList>
    </citation>
    <scope>NUCLEOTIDE SEQUENCE [LARGE SCALE GENOMIC DNA]</scope>
    <source>
        <strain evidence="5">CGMCC 4.7241</strain>
    </source>
</reference>
<dbReference type="RefSeq" id="WP_205119563.1">
    <property type="nucleotide sequence ID" value="NZ_JAFBCM010000001.1"/>
</dbReference>